<proteinExistence type="predicted"/>
<keyword evidence="3" id="KW-1185">Reference proteome</keyword>
<dbReference type="EMBL" id="CP001958">
    <property type="protein sequence ID" value="ADG97006.1"/>
    <property type="molecule type" value="Genomic_DNA"/>
</dbReference>
<reference evidence="2 3" key="1">
    <citation type="journal article" date="2010" name="Stand. Genomic Sci.">
        <title>Complete genome sequence of Segniliparus rotundus type strain (CDC 1076).</title>
        <authorList>
            <person name="Sikorski J."/>
            <person name="Lapidus A."/>
            <person name="Copeland A."/>
            <person name="Misra M."/>
            <person name="Glavina Del Rio T."/>
            <person name="Nolan M."/>
            <person name="Lucas S."/>
            <person name="Chen F."/>
            <person name="Tice H."/>
            <person name="Cheng J.F."/>
            <person name="Jando M."/>
            <person name="Schneider S."/>
            <person name="Bruce D."/>
            <person name="Goodwin L."/>
            <person name="Pitluck S."/>
            <person name="Liolios K."/>
            <person name="Mikhailova N."/>
            <person name="Pati A."/>
            <person name="Ivanova N."/>
            <person name="Mavromatis K."/>
            <person name="Chen A."/>
            <person name="Palaniappan K."/>
            <person name="Chertkov O."/>
            <person name="Land M."/>
            <person name="Hauser L."/>
            <person name="Chang Y.J."/>
            <person name="Jeffries C.D."/>
            <person name="Brettin T."/>
            <person name="Detter J.C."/>
            <person name="Han C."/>
            <person name="Rohde M."/>
            <person name="Goker M."/>
            <person name="Bristow J."/>
            <person name="Eisen J.A."/>
            <person name="Markowitz V."/>
            <person name="Hugenholtz P."/>
            <person name="Kyrpides N.C."/>
            <person name="Klenk H.P."/>
        </authorList>
    </citation>
    <scope>NUCLEOTIDE SEQUENCE [LARGE SCALE GENOMIC DNA]</scope>
    <source>
        <strain evidence="3">ATCC BAA-972 / CDC 1076 / CIP 108378 / DSM 44985 / JCM 13578</strain>
    </source>
</reference>
<dbReference type="OrthoDB" id="9850449at2"/>
<name>D6ZCG4_SEGRD</name>
<dbReference type="GO" id="GO:0003989">
    <property type="term" value="F:acetyl-CoA carboxylase activity"/>
    <property type="evidence" value="ECO:0007669"/>
    <property type="project" value="InterPro"/>
</dbReference>
<evidence type="ECO:0000256" key="1">
    <source>
        <dbReference type="SAM" id="MobiDB-lite"/>
    </source>
</evidence>
<dbReference type="RefSeq" id="WP_013137462.1">
    <property type="nucleotide sequence ID" value="NC_014168.1"/>
</dbReference>
<protein>
    <recommendedName>
        <fullName evidence="4">Acyl-CoA carboxylase subunit epsilon</fullName>
    </recommendedName>
</protein>
<dbReference type="AlphaFoldDB" id="D6ZCG4"/>
<sequence>MTASTVVPHATEETSRGPIDFTVVKGNPTDEEVAALSAVLAELWAQRLWERDTRRHPRDLWRAGDQQLSYIPGGLPQSFLQEPSPPWRGA</sequence>
<evidence type="ECO:0000313" key="2">
    <source>
        <dbReference type="EMBL" id="ADG97006.1"/>
    </source>
</evidence>
<dbReference type="GO" id="GO:0004658">
    <property type="term" value="F:propionyl-CoA carboxylase activity"/>
    <property type="evidence" value="ECO:0007669"/>
    <property type="project" value="InterPro"/>
</dbReference>
<organism evidence="2 3">
    <name type="scientific">Segniliparus rotundus (strain ATCC BAA-972 / CDC 1076 / CIP 108378 / DSM 44985 / JCM 13578)</name>
    <dbReference type="NCBI Taxonomy" id="640132"/>
    <lineage>
        <taxon>Bacteria</taxon>
        <taxon>Bacillati</taxon>
        <taxon>Actinomycetota</taxon>
        <taxon>Actinomycetes</taxon>
        <taxon>Mycobacteriales</taxon>
        <taxon>Segniliparaceae</taxon>
        <taxon>Segniliparus</taxon>
    </lineage>
</organism>
<dbReference type="STRING" id="640132.Srot_0522"/>
<dbReference type="Proteomes" id="UP000002247">
    <property type="component" value="Chromosome"/>
</dbReference>
<evidence type="ECO:0000313" key="3">
    <source>
        <dbReference type="Proteomes" id="UP000002247"/>
    </source>
</evidence>
<gene>
    <name evidence="2" type="ordered locus">Srot_0522</name>
</gene>
<feature type="region of interest" description="Disordered" evidence="1">
    <location>
        <begin position="1"/>
        <end position="22"/>
    </location>
</feature>
<dbReference type="Pfam" id="PF13822">
    <property type="entry name" value="ACC_epsilon"/>
    <property type="match status" value="1"/>
</dbReference>
<dbReference type="HOGENOM" id="CLU_2439077_0_0_11"/>
<evidence type="ECO:0008006" key="4">
    <source>
        <dbReference type="Google" id="ProtNLM"/>
    </source>
</evidence>
<dbReference type="InterPro" id="IPR032716">
    <property type="entry name" value="ACC_epsilon"/>
</dbReference>
<accession>D6ZCG4</accession>
<dbReference type="KEGG" id="srt:Srot_0522"/>